<organism evidence="5 6">
    <name type="scientific">Heterobasidion irregulare (strain TC 32-1)</name>
    <dbReference type="NCBI Taxonomy" id="747525"/>
    <lineage>
        <taxon>Eukaryota</taxon>
        <taxon>Fungi</taxon>
        <taxon>Dikarya</taxon>
        <taxon>Basidiomycota</taxon>
        <taxon>Agaricomycotina</taxon>
        <taxon>Agaricomycetes</taxon>
        <taxon>Russulales</taxon>
        <taxon>Bondarzewiaceae</taxon>
        <taxon>Heterobasidion</taxon>
        <taxon>Heterobasidion annosum species complex</taxon>
    </lineage>
</organism>
<evidence type="ECO:0000313" key="5">
    <source>
        <dbReference type="EMBL" id="ETW75307.1"/>
    </source>
</evidence>
<dbReference type="RefSeq" id="XP_009552738.1">
    <property type="nucleotide sequence ID" value="XM_009554443.1"/>
</dbReference>
<dbReference type="GO" id="GO:0006397">
    <property type="term" value="P:mRNA processing"/>
    <property type="evidence" value="ECO:0007669"/>
    <property type="project" value="UniProtKB-KW"/>
</dbReference>
<feature type="region of interest" description="Disordered" evidence="3">
    <location>
        <begin position="272"/>
        <end position="343"/>
    </location>
</feature>
<evidence type="ECO:0000313" key="6">
    <source>
        <dbReference type="Proteomes" id="UP000030671"/>
    </source>
</evidence>
<accession>W4JP26</accession>
<dbReference type="EMBL" id="KI925466">
    <property type="protein sequence ID" value="ETW75307.1"/>
    <property type="molecule type" value="Genomic_DNA"/>
</dbReference>
<dbReference type="SUPFAM" id="SSF57756">
    <property type="entry name" value="Retrovirus zinc finger-like domains"/>
    <property type="match status" value="1"/>
</dbReference>
<feature type="region of interest" description="Disordered" evidence="3">
    <location>
        <begin position="1"/>
        <end position="25"/>
    </location>
</feature>
<dbReference type="InParanoid" id="W4JP26"/>
<dbReference type="KEGG" id="hir:HETIRDRAFT_331622"/>
<dbReference type="InterPro" id="IPR032567">
    <property type="entry name" value="RTL1-rel"/>
</dbReference>
<evidence type="ECO:0000259" key="4">
    <source>
        <dbReference type="PROSITE" id="PS50158"/>
    </source>
</evidence>
<dbReference type="GO" id="GO:0003676">
    <property type="term" value="F:nucleic acid binding"/>
    <property type="evidence" value="ECO:0007669"/>
    <property type="project" value="InterPro"/>
</dbReference>
<dbReference type="Pfam" id="PF00098">
    <property type="entry name" value="zf-CCHC"/>
    <property type="match status" value="1"/>
</dbReference>
<dbReference type="InterPro" id="IPR001878">
    <property type="entry name" value="Znf_CCHC"/>
</dbReference>
<proteinExistence type="predicted"/>
<keyword evidence="1" id="KW-0507">mRNA processing</keyword>
<gene>
    <name evidence="5" type="ORF">HETIRDRAFT_331622</name>
</gene>
<dbReference type="GO" id="GO:0008270">
    <property type="term" value="F:zinc ion binding"/>
    <property type="evidence" value="ECO:0007669"/>
    <property type="project" value="UniProtKB-KW"/>
</dbReference>
<dbReference type="PANTHER" id="PTHR15503:SF22">
    <property type="entry name" value="TRANSPOSON TY3-I GAG POLYPROTEIN"/>
    <property type="match status" value="1"/>
</dbReference>
<dbReference type="GeneID" id="20671672"/>
<dbReference type="Proteomes" id="UP000030671">
    <property type="component" value="Unassembled WGS sequence"/>
</dbReference>
<protein>
    <recommendedName>
        <fullName evidence="4">CCHC-type domain-containing protein</fullName>
    </recommendedName>
</protein>
<dbReference type="PROSITE" id="PS50158">
    <property type="entry name" value="ZF_CCHC"/>
    <property type="match status" value="1"/>
</dbReference>
<dbReference type="InterPro" id="IPR036875">
    <property type="entry name" value="Znf_CCHC_sf"/>
</dbReference>
<dbReference type="OrthoDB" id="2645941at2759"/>
<keyword evidence="2" id="KW-0479">Metal-binding</keyword>
<dbReference type="Pfam" id="PF03732">
    <property type="entry name" value="Retrotrans_gag"/>
    <property type="match status" value="1"/>
</dbReference>
<name>W4JP26_HETIT</name>
<reference evidence="5 6" key="1">
    <citation type="journal article" date="2012" name="New Phytol.">
        <title>Insight into trade-off between wood decay and parasitism from the genome of a fungal forest pathogen.</title>
        <authorList>
            <person name="Olson A."/>
            <person name="Aerts A."/>
            <person name="Asiegbu F."/>
            <person name="Belbahri L."/>
            <person name="Bouzid O."/>
            <person name="Broberg A."/>
            <person name="Canback B."/>
            <person name="Coutinho P.M."/>
            <person name="Cullen D."/>
            <person name="Dalman K."/>
            <person name="Deflorio G."/>
            <person name="van Diepen L.T."/>
            <person name="Dunand C."/>
            <person name="Duplessis S."/>
            <person name="Durling M."/>
            <person name="Gonthier P."/>
            <person name="Grimwood J."/>
            <person name="Fossdal C.G."/>
            <person name="Hansson D."/>
            <person name="Henrissat B."/>
            <person name="Hietala A."/>
            <person name="Himmelstrand K."/>
            <person name="Hoffmeister D."/>
            <person name="Hogberg N."/>
            <person name="James T.Y."/>
            <person name="Karlsson M."/>
            <person name="Kohler A."/>
            <person name="Kues U."/>
            <person name="Lee Y.H."/>
            <person name="Lin Y.C."/>
            <person name="Lind M."/>
            <person name="Lindquist E."/>
            <person name="Lombard V."/>
            <person name="Lucas S."/>
            <person name="Lunden K."/>
            <person name="Morin E."/>
            <person name="Murat C."/>
            <person name="Park J."/>
            <person name="Raffaello T."/>
            <person name="Rouze P."/>
            <person name="Salamov A."/>
            <person name="Schmutz J."/>
            <person name="Solheim H."/>
            <person name="Stahlberg J."/>
            <person name="Velez H."/>
            <person name="de Vries R.P."/>
            <person name="Wiebenga A."/>
            <person name="Woodward S."/>
            <person name="Yakovlev I."/>
            <person name="Garbelotto M."/>
            <person name="Martin F."/>
            <person name="Grigoriev I.V."/>
            <person name="Stenlid J."/>
        </authorList>
    </citation>
    <scope>NUCLEOTIDE SEQUENCE [LARGE SCALE GENOMIC DNA]</scope>
    <source>
        <strain evidence="5 6">TC 32-1</strain>
    </source>
</reference>
<sequence>MSTNPRDSESKGPAMAKPTPFDGNRKRTEQFLHEIDLMILARKHDFPDEFTKIAYALSYMKGGSAGIWARNFTKARNTNDDWDHYTWKPTTDMTSVRQKISTDFEEFDKTADARDKLARINQGKESFNTYLQLFEQIAELAGVDLETKKTHFLRGLKWELARGIYQDPAAQATWDELVAKAKRHETMRIEEMRARDLRQGKYQVFTPTNYYSNFAPTPRHERESQYAPMDVDAAEVDVDVIRFKRLTPEERNRLYKEGKCFYCKRTGHMARECPSRPRRKFPPPARGRLIPRPRTMRALEVEDEEPEEYQAEEDKPGGNSDTMMGHHQNESAETHAYGKSKDF</sequence>
<dbReference type="HOGENOM" id="CLU_069180_0_0_1"/>
<dbReference type="SMART" id="SM00343">
    <property type="entry name" value="ZnF_C2HC"/>
    <property type="match status" value="1"/>
</dbReference>
<keyword evidence="6" id="KW-1185">Reference proteome</keyword>
<dbReference type="eggNOG" id="ENOG502SZCW">
    <property type="taxonomic scope" value="Eukaryota"/>
</dbReference>
<dbReference type="PANTHER" id="PTHR15503">
    <property type="entry name" value="LDOC1 RELATED"/>
    <property type="match status" value="1"/>
</dbReference>
<feature type="domain" description="CCHC-type" evidence="4">
    <location>
        <begin position="259"/>
        <end position="275"/>
    </location>
</feature>
<feature type="compositionally biased region" description="Acidic residues" evidence="3">
    <location>
        <begin position="301"/>
        <end position="311"/>
    </location>
</feature>
<evidence type="ECO:0000256" key="3">
    <source>
        <dbReference type="SAM" id="MobiDB-lite"/>
    </source>
</evidence>
<keyword evidence="2" id="KW-0862">Zinc</keyword>
<evidence type="ECO:0000256" key="2">
    <source>
        <dbReference type="PROSITE-ProRule" id="PRU00047"/>
    </source>
</evidence>
<evidence type="ECO:0000256" key="1">
    <source>
        <dbReference type="ARBA" id="ARBA00022664"/>
    </source>
</evidence>
<dbReference type="InterPro" id="IPR005162">
    <property type="entry name" value="Retrotrans_gag_dom"/>
</dbReference>
<feature type="compositionally biased region" description="Basic and acidic residues" evidence="3">
    <location>
        <begin position="1"/>
        <end position="10"/>
    </location>
</feature>
<dbReference type="AlphaFoldDB" id="W4JP26"/>
<dbReference type="Gene3D" id="4.10.60.10">
    <property type="entry name" value="Zinc finger, CCHC-type"/>
    <property type="match status" value="1"/>
</dbReference>
<keyword evidence="2" id="KW-0863">Zinc-finger</keyword>